<dbReference type="Pfam" id="PF00849">
    <property type="entry name" value="PseudoU_synth_2"/>
    <property type="match status" value="1"/>
</dbReference>
<dbReference type="InterPro" id="IPR006224">
    <property type="entry name" value="PsdUridine_synth_RluA-like_CS"/>
</dbReference>
<reference evidence="2 3" key="1">
    <citation type="submission" date="2015-05" db="EMBL/GenBank/DDBJ databases">
        <title>Complete genome sequence of a sulfur-oxidizing gammaproteobacterium strain HA5.</title>
        <authorList>
            <person name="Miura A."/>
            <person name="Kojima H."/>
            <person name="Fukui M."/>
        </authorList>
    </citation>
    <scope>NUCLEOTIDE SEQUENCE [LARGE SCALE GENOMIC DNA]</scope>
    <source>
        <strain evidence="2 3">HA5</strain>
    </source>
</reference>
<dbReference type="RefSeq" id="WP_096361599.1">
    <property type="nucleotide sequence ID" value="NZ_AP014879.1"/>
</dbReference>
<dbReference type="PANTHER" id="PTHR21600">
    <property type="entry name" value="MITOCHONDRIAL RNA PSEUDOURIDINE SYNTHASE"/>
    <property type="match status" value="1"/>
</dbReference>
<dbReference type="AlphaFoldDB" id="A0A1B4XJC1"/>
<feature type="domain" description="Pseudouridine synthase RsuA/RluA-like" evidence="1">
    <location>
        <begin position="92"/>
        <end position="238"/>
    </location>
</feature>
<evidence type="ECO:0000313" key="2">
    <source>
        <dbReference type="EMBL" id="BAV34905.1"/>
    </source>
</evidence>
<dbReference type="SUPFAM" id="SSF55120">
    <property type="entry name" value="Pseudouridine synthase"/>
    <property type="match status" value="1"/>
</dbReference>
<dbReference type="KEGG" id="slim:SCL_2628"/>
<organism evidence="2 3">
    <name type="scientific">Sulfuricaulis limicola</name>
    <dbReference type="NCBI Taxonomy" id="1620215"/>
    <lineage>
        <taxon>Bacteria</taxon>
        <taxon>Pseudomonadati</taxon>
        <taxon>Pseudomonadota</taxon>
        <taxon>Gammaproteobacteria</taxon>
        <taxon>Acidiferrobacterales</taxon>
        <taxon>Acidiferrobacteraceae</taxon>
        <taxon>Sulfuricaulis</taxon>
    </lineage>
</organism>
<dbReference type="Proteomes" id="UP000243180">
    <property type="component" value="Chromosome"/>
</dbReference>
<dbReference type="InterPro" id="IPR006145">
    <property type="entry name" value="PsdUridine_synth_RsuA/RluA"/>
</dbReference>
<evidence type="ECO:0000259" key="1">
    <source>
        <dbReference type="Pfam" id="PF00849"/>
    </source>
</evidence>
<gene>
    <name evidence="2" type="ORF">SCL_2628</name>
</gene>
<dbReference type="OrthoDB" id="9807829at2"/>
<dbReference type="GO" id="GO:0003723">
    <property type="term" value="F:RNA binding"/>
    <property type="evidence" value="ECO:0007669"/>
    <property type="project" value="InterPro"/>
</dbReference>
<dbReference type="PANTHER" id="PTHR21600:SF84">
    <property type="entry name" value="PSEUDOURIDINE SYNTHASE RSUA_RLUA-LIKE DOMAIN-CONTAINING PROTEIN"/>
    <property type="match status" value="1"/>
</dbReference>
<protein>
    <submittedName>
        <fullName evidence="2">Pseudouridine synthase</fullName>
    </submittedName>
</protein>
<proteinExistence type="predicted"/>
<dbReference type="InterPro" id="IPR050188">
    <property type="entry name" value="RluA_PseudoU_synthase"/>
</dbReference>
<dbReference type="InParanoid" id="A0A1B4XJC1"/>
<dbReference type="GO" id="GO:0009982">
    <property type="term" value="F:pseudouridine synthase activity"/>
    <property type="evidence" value="ECO:0007669"/>
    <property type="project" value="InterPro"/>
</dbReference>
<dbReference type="GO" id="GO:0140098">
    <property type="term" value="F:catalytic activity, acting on RNA"/>
    <property type="evidence" value="ECO:0007669"/>
    <property type="project" value="UniProtKB-ARBA"/>
</dbReference>
<accession>A0A1B4XJC1</accession>
<dbReference type="Gene3D" id="3.30.2350.10">
    <property type="entry name" value="Pseudouridine synthase"/>
    <property type="match status" value="1"/>
</dbReference>
<keyword evidence="3" id="KW-1185">Reference proteome</keyword>
<dbReference type="PROSITE" id="PS01129">
    <property type="entry name" value="PSI_RLU"/>
    <property type="match status" value="1"/>
</dbReference>
<dbReference type="InterPro" id="IPR020103">
    <property type="entry name" value="PsdUridine_synth_cat_dom_sf"/>
</dbReference>
<sequence length="293" mass="33585">MGIAKQPSVVTLPAAPVPYPSIVEFLCRTFPGISYDQWAQRLRAGKLLDDRGRPITADTPYLPSKRIFYFREVENEPVIPFAEQILFQDGEILVADKPHFLPVIPGGRYVEECLLNRLRARTGIAGLAPLHRLDRETAGLVVFSVNPETRGAYHGLFMRAAVEKIYHALAELNQPPPENHWTVENRIVRGEPRFRMKTVPGTVNARSHIQLVEMKDNRGLFRLQPVTGKTHQLRLHMSGLGFGIINDRVYPDLQPERDDDFDRPLQLLAREIRFHDPIAGMDREFRSERKLLW</sequence>
<name>A0A1B4XJC1_9GAMM</name>
<dbReference type="EMBL" id="AP014879">
    <property type="protein sequence ID" value="BAV34905.1"/>
    <property type="molecule type" value="Genomic_DNA"/>
</dbReference>
<dbReference type="GO" id="GO:0000455">
    <property type="term" value="P:enzyme-directed rRNA pseudouridine synthesis"/>
    <property type="evidence" value="ECO:0007669"/>
    <property type="project" value="TreeGrafter"/>
</dbReference>
<evidence type="ECO:0000313" key="3">
    <source>
        <dbReference type="Proteomes" id="UP000243180"/>
    </source>
</evidence>